<proteinExistence type="predicted"/>
<name>A0A382VLR2_9ZZZZ</name>
<accession>A0A382VLR2</accession>
<evidence type="ECO:0000313" key="1">
    <source>
        <dbReference type="EMBL" id="SVD47476.1"/>
    </source>
</evidence>
<reference evidence="1" key="1">
    <citation type="submission" date="2018-05" db="EMBL/GenBank/DDBJ databases">
        <authorList>
            <person name="Lanie J.A."/>
            <person name="Ng W.-L."/>
            <person name="Kazmierczak K.M."/>
            <person name="Andrzejewski T.M."/>
            <person name="Davidsen T.M."/>
            <person name="Wayne K.J."/>
            <person name="Tettelin H."/>
            <person name="Glass J.I."/>
            <person name="Rusch D."/>
            <person name="Podicherti R."/>
            <person name="Tsui H.-C.T."/>
            <person name="Winkler M.E."/>
        </authorList>
    </citation>
    <scope>NUCLEOTIDE SEQUENCE</scope>
</reference>
<organism evidence="1">
    <name type="scientific">marine metagenome</name>
    <dbReference type="NCBI Taxonomy" id="408172"/>
    <lineage>
        <taxon>unclassified sequences</taxon>
        <taxon>metagenomes</taxon>
        <taxon>ecological metagenomes</taxon>
    </lineage>
</organism>
<gene>
    <name evidence="1" type="ORF">METZ01_LOCUS400330</name>
</gene>
<dbReference type="AlphaFoldDB" id="A0A382VLR2"/>
<protein>
    <submittedName>
        <fullName evidence="1">Uncharacterized protein</fullName>
    </submittedName>
</protein>
<dbReference type="EMBL" id="UINC01153005">
    <property type="protein sequence ID" value="SVD47476.1"/>
    <property type="molecule type" value="Genomic_DNA"/>
</dbReference>
<sequence length="35" mass="3909">MQTKGQHALINFSEMQLSVANNLQPTKCNLVHAIK</sequence>